<evidence type="ECO:0000313" key="5">
    <source>
        <dbReference type="Proteomes" id="UP000604481"/>
    </source>
</evidence>
<organism evidence="4 5">
    <name type="scientific">Chitinilyticum piscinae</name>
    <dbReference type="NCBI Taxonomy" id="2866724"/>
    <lineage>
        <taxon>Bacteria</taxon>
        <taxon>Pseudomonadati</taxon>
        <taxon>Pseudomonadota</taxon>
        <taxon>Betaproteobacteria</taxon>
        <taxon>Neisseriales</taxon>
        <taxon>Chitinibacteraceae</taxon>
        <taxon>Chitinilyticum</taxon>
    </lineage>
</organism>
<dbReference type="Pfam" id="PF13416">
    <property type="entry name" value="SBP_bac_8"/>
    <property type="match status" value="1"/>
</dbReference>
<dbReference type="Proteomes" id="UP000604481">
    <property type="component" value="Unassembled WGS sequence"/>
</dbReference>
<evidence type="ECO:0000256" key="2">
    <source>
        <dbReference type="ARBA" id="ARBA00008520"/>
    </source>
</evidence>
<comment type="caution">
    <text evidence="4">The sequence shown here is derived from an EMBL/GenBank/DDBJ whole genome shotgun (WGS) entry which is preliminary data.</text>
</comment>
<evidence type="ECO:0000256" key="1">
    <source>
        <dbReference type="ARBA" id="ARBA00004418"/>
    </source>
</evidence>
<feature type="chain" id="PRO_5035195322" evidence="3">
    <location>
        <begin position="27"/>
        <end position="424"/>
    </location>
</feature>
<dbReference type="SUPFAM" id="SSF53850">
    <property type="entry name" value="Periplasmic binding protein-like II"/>
    <property type="match status" value="1"/>
</dbReference>
<keyword evidence="5" id="KW-1185">Reference proteome</keyword>
<keyword evidence="3" id="KW-0732">Signal</keyword>
<comment type="subcellular location">
    <subcellularLocation>
        <location evidence="1">Periplasm</location>
    </subcellularLocation>
</comment>
<reference evidence="4 5" key="1">
    <citation type="submission" date="2020-10" db="EMBL/GenBank/DDBJ databases">
        <title>The genome sequence of Chitinilyticum litopenaei 4Y14.</title>
        <authorList>
            <person name="Liu Y."/>
        </authorList>
    </citation>
    <scope>NUCLEOTIDE SEQUENCE [LARGE SCALE GENOMIC DNA]</scope>
    <source>
        <strain evidence="4 5">4Y14</strain>
    </source>
</reference>
<dbReference type="PANTHER" id="PTHR43649:SF12">
    <property type="entry name" value="DIACETYLCHITOBIOSE BINDING PROTEIN DASA"/>
    <property type="match status" value="1"/>
</dbReference>
<dbReference type="CDD" id="cd13585">
    <property type="entry name" value="PBP2_TMBP_like"/>
    <property type="match status" value="1"/>
</dbReference>
<dbReference type="EMBL" id="JADFUA010000008">
    <property type="protein sequence ID" value="MBE9610224.1"/>
    <property type="molecule type" value="Genomic_DNA"/>
</dbReference>
<dbReference type="PANTHER" id="PTHR43649">
    <property type="entry name" value="ARABINOSE-BINDING PROTEIN-RELATED"/>
    <property type="match status" value="1"/>
</dbReference>
<gene>
    <name evidence="4" type="ORF">INR99_12810</name>
</gene>
<name>A0A8J7KG86_9NEIS</name>
<dbReference type="Gene3D" id="3.40.190.10">
    <property type="entry name" value="Periplasmic binding protein-like II"/>
    <property type="match status" value="1"/>
</dbReference>
<protein>
    <submittedName>
        <fullName evidence="4">Sugar ABC transporter substrate-binding protein</fullName>
    </submittedName>
</protein>
<comment type="similarity">
    <text evidence="2">Belongs to the bacterial solute-binding protein 1 family.</text>
</comment>
<dbReference type="GO" id="GO:0042597">
    <property type="term" value="C:periplasmic space"/>
    <property type="evidence" value="ECO:0007669"/>
    <property type="project" value="UniProtKB-SubCell"/>
</dbReference>
<sequence>MTRFRPQLLASALLGLGFLTAVPASAAEKLEYWTMNMAPTFKDYFTKLTADFNKQNPGLEAVWVDMNWDQIQPKLIAALAAGNPPALVNFNVPWTHDFARQGNILPVDAYMGADKAKYETNAIKDVTVNGKVYAFPWYNSVSVIAYNTELFGKAGVNGQPKSFDELVSQARTVKQKTGVPAFVPKLAPGSGGGVIGWFYYAGLPVIKDGKAVFNSPQHVAMVQQFADLYKEGVMPKDVFKVEFEQEIAAFNAGKLAMMTTAPQALKRTQNDAKGTYAKTDIAAFPTAAGEMAWGGWLMAYVIPKGVKNPEAAGKLGMFLTNDTNQLGFSKATSTTFPSTKQAAKDSFFTAGTASKDPVEKARAVAAGSMAGAKTVMMEPGILPDETTMMRKFNDEMQLAITGRKPVKAALDAAAADWNKRLSKK</sequence>
<feature type="signal peptide" evidence="3">
    <location>
        <begin position="1"/>
        <end position="26"/>
    </location>
</feature>
<dbReference type="InterPro" id="IPR006059">
    <property type="entry name" value="SBP"/>
</dbReference>
<evidence type="ECO:0000256" key="3">
    <source>
        <dbReference type="SAM" id="SignalP"/>
    </source>
</evidence>
<proteinExistence type="inferred from homology"/>
<accession>A0A8J7KG86</accession>
<evidence type="ECO:0000313" key="4">
    <source>
        <dbReference type="EMBL" id="MBE9610224.1"/>
    </source>
</evidence>
<dbReference type="InterPro" id="IPR050490">
    <property type="entry name" value="Bact_solute-bd_prot1"/>
</dbReference>
<dbReference type="AlphaFoldDB" id="A0A8J7KG86"/>
<dbReference type="RefSeq" id="WP_194116753.1">
    <property type="nucleotide sequence ID" value="NZ_JADFUA010000008.1"/>
</dbReference>